<reference evidence="2" key="2">
    <citation type="submission" date="2022-01" db="EMBL/GenBank/DDBJ databases">
        <authorList>
            <person name="Yamashiro T."/>
            <person name="Shiraishi A."/>
            <person name="Satake H."/>
            <person name="Nakayama K."/>
        </authorList>
    </citation>
    <scope>NUCLEOTIDE SEQUENCE</scope>
</reference>
<proteinExistence type="predicted"/>
<gene>
    <name evidence="2" type="ORF">Tco_0600319</name>
</gene>
<dbReference type="EMBL" id="BQNB010008498">
    <property type="protein sequence ID" value="GJS50198.1"/>
    <property type="molecule type" value="Genomic_DNA"/>
</dbReference>
<name>A0ABQ4WBK9_9ASTR</name>
<sequence length="319" mass="35428">MGGGNFTHAGTEEPPSYTDGENNNMETQETEVEKEPKKETTKEVHTRPTRAVPISTVKPIMKLHLLNLPQDLHSLILSCNPISTTGSSIDITPPVEPEGKVPLGGSQVPYEIHGKVYQLTNDEVVQEEATKVGVDPKILASAKGGQEFKKIQDAKLQTTSSRLKPKPATDVKIHPNTKPAVLTVYRGNDRRNFDVHNPFKFADFGITKLDELGPIIEKKKNKIVVELMISLGKRYERLNKIPEELGIQSALLTLERSTKIRLVSALRSTLLCNLMLSRDHVYSPKEANDRYASEELQASFPLRGKEVGYSVNGTDPKRT</sequence>
<protein>
    <submittedName>
        <fullName evidence="2">Uncharacterized protein</fullName>
    </submittedName>
</protein>
<accession>A0ABQ4WBK9</accession>
<feature type="region of interest" description="Disordered" evidence="1">
    <location>
        <begin position="1"/>
        <end position="50"/>
    </location>
</feature>
<evidence type="ECO:0000313" key="3">
    <source>
        <dbReference type="Proteomes" id="UP001151760"/>
    </source>
</evidence>
<evidence type="ECO:0000313" key="2">
    <source>
        <dbReference type="EMBL" id="GJS50198.1"/>
    </source>
</evidence>
<keyword evidence="3" id="KW-1185">Reference proteome</keyword>
<evidence type="ECO:0000256" key="1">
    <source>
        <dbReference type="SAM" id="MobiDB-lite"/>
    </source>
</evidence>
<comment type="caution">
    <text evidence="2">The sequence shown here is derived from an EMBL/GenBank/DDBJ whole genome shotgun (WGS) entry which is preliminary data.</text>
</comment>
<organism evidence="2 3">
    <name type="scientific">Tanacetum coccineum</name>
    <dbReference type="NCBI Taxonomy" id="301880"/>
    <lineage>
        <taxon>Eukaryota</taxon>
        <taxon>Viridiplantae</taxon>
        <taxon>Streptophyta</taxon>
        <taxon>Embryophyta</taxon>
        <taxon>Tracheophyta</taxon>
        <taxon>Spermatophyta</taxon>
        <taxon>Magnoliopsida</taxon>
        <taxon>eudicotyledons</taxon>
        <taxon>Gunneridae</taxon>
        <taxon>Pentapetalae</taxon>
        <taxon>asterids</taxon>
        <taxon>campanulids</taxon>
        <taxon>Asterales</taxon>
        <taxon>Asteraceae</taxon>
        <taxon>Asteroideae</taxon>
        <taxon>Anthemideae</taxon>
        <taxon>Anthemidinae</taxon>
        <taxon>Tanacetum</taxon>
    </lineage>
</organism>
<reference evidence="2" key="1">
    <citation type="journal article" date="2022" name="Int. J. Mol. Sci.">
        <title>Draft Genome of Tanacetum Coccineum: Genomic Comparison of Closely Related Tanacetum-Family Plants.</title>
        <authorList>
            <person name="Yamashiro T."/>
            <person name="Shiraishi A."/>
            <person name="Nakayama K."/>
            <person name="Satake H."/>
        </authorList>
    </citation>
    <scope>NUCLEOTIDE SEQUENCE</scope>
</reference>
<feature type="compositionally biased region" description="Basic and acidic residues" evidence="1">
    <location>
        <begin position="31"/>
        <end position="46"/>
    </location>
</feature>
<dbReference type="Proteomes" id="UP001151760">
    <property type="component" value="Unassembled WGS sequence"/>
</dbReference>